<keyword evidence="3" id="KW-0732">Signal</keyword>
<proteinExistence type="inferred from homology"/>
<name>A0A1M6HAU8_9FLAO</name>
<dbReference type="InterPro" id="IPR011990">
    <property type="entry name" value="TPR-like_helical_dom_sf"/>
</dbReference>
<dbReference type="Gene3D" id="1.25.40.390">
    <property type="match status" value="1"/>
</dbReference>
<dbReference type="Pfam" id="PF14322">
    <property type="entry name" value="SusD-like_3"/>
    <property type="match status" value="1"/>
</dbReference>
<dbReference type="Pfam" id="PF07980">
    <property type="entry name" value="SusD_RagB"/>
    <property type="match status" value="1"/>
</dbReference>
<accession>A0A1M6HAU8</accession>
<evidence type="ECO:0000313" key="9">
    <source>
        <dbReference type="Proteomes" id="UP000184432"/>
    </source>
</evidence>
<dbReference type="PROSITE" id="PS51257">
    <property type="entry name" value="PROKAR_LIPOPROTEIN"/>
    <property type="match status" value="1"/>
</dbReference>
<keyword evidence="5" id="KW-0998">Cell outer membrane</keyword>
<dbReference type="EMBL" id="FQYP01000006">
    <property type="protein sequence ID" value="SHJ19325.1"/>
    <property type="molecule type" value="Genomic_DNA"/>
</dbReference>
<evidence type="ECO:0000256" key="2">
    <source>
        <dbReference type="ARBA" id="ARBA00006275"/>
    </source>
</evidence>
<comment type="similarity">
    <text evidence="2">Belongs to the SusD family.</text>
</comment>
<evidence type="ECO:0000256" key="5">
    <source>
        <dbReference type="ARBA" id="ARBA00023237"/>
    </source>
</evidence>
<gene>
    <name evidence="8" type="ORF">SAMN04488508_106179</name>
</gene>
<evidence type="ECO:0000259" key="7">
    <source>
        <dbReference type="Pfam" id="PF14322"/>
    </source>
</evidence>
<comment type="subcellular location">
    <subcellularLocation>
        <location evidence="1">Cell outer membrane</location>
    </subcellularLocation>
</comment>
<organism evidence="8 9">
    <name type="scientific">Aquimarina spongiae</name>
    <dbReference type="NCBI Taxonomy" id="570521"/>
    <lineage>
        <taxon>Bacteria</taxon>
        <taxon>Pseudomonadati</taxon>
        <taxon>Bacteroidota</taxon>
        <taxon>Flavobacteriia</taxon>
        <taxon>Flavobacteriales</taxon>
        <taxon>Flavobacteriaceae</taxon>
        <taxon>Aquimarina</taxon>
    </lineage>
</organism>
<dbReference type="AlphaFoldDB" id="A0A1M6HAU8"/>
<keyword evidence="9" id="KW-1185">Reference proteome</keyword>
<dbReference type="STRING" id="570521.SAMN04488508_106179"/>
<protein>
    <submittedName>
        <fullName evidence="8">Starch-binding associating with outer membrane</fullName>
    </submittedName>
</protein>
<evidence type="ECO:0000313" key="8">
    <source>
        <dbReference type="EMBL" id="SHJ19325.1"/>
    </source>
</evidence>
<dbReference type="GO" id="GO:0009279">
    <property type="term" value="C:cell outer membrane"/>
    <property type="evidence" value="ECO:0007669"/>
    <property type="project" value="UniProtKB-SubCell"/>
</dbReference>
<dbReference type="RefSeq" id="WP_073316973.1">
    <property type="nucleotide sequence ID" value="NZ_FQYP01000006.1"/>
</dbReference>
<evidence type="ECO:0000256" key="4">
    <source>
        <dbReference type="ARBA" id="ARBA00023136"/>
    </source>
</evidence>
<evidence type="ECO:0000256" key="3">
    <source>
        <dbReference type="ARBA" id="ARBA00022729"/>
    </source>
</evidence>
<evidence type="ECO:0000256" key="1">
    <source>
        <dbReference type="ARBA" id="ARBA00004442"/>
    </source>
</evidence>
<dbReference type="SUPFAM" id="SSF48452">
    <property type="entry name" value="TPR-like"/>
    <property type="match status" value="1"/>
</dbReference>
<dbReference type="InterPro" id="IPR012944">
    <property type="entry name" value="SusD_RagB_dom"/>
</dbReference>
<dbReference type="InterPro" id="IPR033985">
    <property type="entry name" value="SusD-like_N"/>
</dbReference>
<evidence type="ECO:0000259" key="6">
    <source>
        <dbReference type="Pfam" id="PF07980"/>
    </source>
</evidence>
<keyword evidence="4" id="KW-0472">Membrane</keyword>
<dbReference type="Proteomes" id="UP000184432">
    <property type="component" value="Unassembled WGS sequence"/>
</dbReference>
<dbReference type="OrthoDB" id="5694214at2"/>
<sequence length="566" mass="62909">MKNIKLKNISFKAILGICMVTFMTISCEDDFLDREPITSLTSDAIQTEDDIASLVIATYDPLRWQVINNNLGHHFPVMFQGIRADDVFSQWANFWVAGRVFDQNPVPPNNPSVLGWWRKWFTMISRANTAIGVIEESPDEIYADPVATKAQLIAEARFLRGLAYLELVKNFGGVPVITERITDANFDFKIPRSTAQEVYDNVIEPDLLAAAQALPATAAQQGRATSGAAYAFLAKAHLYQEEYAQTVEYTEEVMALGYSLEENFGDNFSLTNEYGKESIFEIGYEANIIYNNWESPGGIFNQGSATHQLMGFLFNSGVGNSAFGNAVPRQELIDFYDDSDQRKNATFITPLTVDLPTDLNGGVRGPISCGCQIDQSDQCLLPDQSNSGDWLFGTDTYGFFWQVCDNAGNVLPSWISKATMRKYHIPVSVQENTLNFADSPLNEKMMRYAEVLLMHAEASILGGGGDGASSFQQVLDRAYGAGNPAAPTYTFQGIKDERRRELATEGWNRYTDLVRWGDAETVLNNVEVGTQFQKVFVVGRDELLPIPQSEIDQVGSDILQQNPGYN</sequence>
<feature type="domain" description="SusD-like N-terminal" evidence="7">
    <location>
        <begin position="30"/>
        <end position="238"/>
    </location>
</feature>
<feature type="domain" description="RagB/SusD" evidence="6">
    <location>
        <begin position="302"/>
        <end position="565"/>
    </location>
</feature>
<reference evidence="9" key="1">
    <citation type="submission" date="2016-11" db="EMBL/GenBank/DDBJ databases">
        <authorList>
            <person name="Varghese N."/>
            <person name="Submissions S."/>
        </authorList>
    </citation>
    <scope>NUCLEOTIDE SEQUENCE [LARGE SCALE GENOMIC DNA]</scope>
    <source>
        <strain evidence="9">DSM 22623</strain>
    </source>
</reference>